<dbReference type="PANTHER" id="PTHR31252">
    <property type="entry name" value="DUF4419 DOMAIN-CONTAINING PROTEIN"/>
    <property type="match status" value="1"/>
</dbReference>
<gene>
    <name evidence="1" type="ORF">O0S08_05890</name>
</gene>
<sequence>MAVTFRLDDVDRASDRRPTRTLAEALGEALALGGDPGLAVIDHGSTHPLLGAVHVAFAEHRPLVLSPDAVWLTIAQGVAQHVRRSAEVLRPRLVRHAGKKQLSIDVDGPMPADPAAWASVVAAFRGRLADELGEGRARLLECDFSTSTEVELVASQIALMDVYSAYFDFYIYCVCGIPEITLLGTPDDWRRIRQRIDVLAELDLEFWTRSLALITDEFVRAASGDPDITFWRRIYKPRDSYGSELITGWIARLYPYLRSAGTESYVNPLLGLPIDEPRDLGPDDGSWFWGPGITSRSVSTGPCVARVQVVDRVHDERRDLALHGGVLAVAQDSEGRLAPVCGWFLRSAPSIAMVVERIRAEHASTPAPPLDRDLEGRVQGPADFIGLYREIGEATLFAATRPWRIRPIAEHQQIEFSSPHDRTIDALRFLDLPDGTFVAHTSFGAGECLLRGRIDALEPGPPEQLSYPAQNCRSRQSLDEVEVIDGTLAAVLAAALDSGGSTELPSTKRMMEVLPEYMLESRDMFWARLRGAASEAEKVEKDMSDETGPS</sequence>
<keyword evidence="2" id="KW-1185">Reference proteome</keyword>
<organism evidence="1 2">
    <name type="scientific">Nannocystis punicea</name>
    <dbReference type="NCBI Taxonomy" id="2995304"/>
    <lineage>
        <taxon>Bacteria</taxon>
        <taxon>Pseudomonadati</taxon>
        <taxon>Myxococcota</taxon>
        <taxon>Polyangia</taxon>
        <taxon>Nannocystales</taxon>
        <taxon>Nannocystaceae</taxon>
        <taxon>Nannocystis</taxon>
    </lineage>
</organism>
<name>A0ABY7H9B0_9BACT</name>
<dbReference type="EMBL" id="CP114040">
    <property type="protein sequence ID" value="WAS95675.1"/>
    <property type="molecule type" value="Genomic_DNA"/>
</dbReference>
<dbReference type="Pfam" id="PF14388">
    <property type="entry name" value="DUF4419"/>
    <property type="match status" value="1"/>
</dbReference>
<reference evidence="1" key="1">
    <citation type="submission" date="2022-11" db="EMBL/GenBank/DDBJ databases">
        <title>Minimal conservation of predation-associated metabolite biosynthetic gene clusters underscores biosynthetic potential of Myxococcota including descriptions for ten novel species: Archangium lansinium sp. nov., Myxococcus landrumus sp. nov., Nannocystis bai.</title>
        <authorList>
            <person name="Ahearne A."/>
            <person name="Stevens C."/>
            <person name="Dowd S."/>
        </authorList>
    </citation>
    <scope>NUCLEOTIDE SEQUENCE</scope>
    <source>
        <strain evidence="1">Fl3</strain>
    </source>
</reference>
<dbReference type="InterPro" id="IPR025533">
    <property type="entry name" value="DUF4419"/>
</dbReference>
<dbReference type="PANTHER" id="PTHR31252:SF11">
    <property type="entry name" value="DUF4419 DOMAIN-CONTAINING PROTEIN"/>
    <property type="match status" value="1"/>
</dbReference>
<evidence type="ECO:0000313" key="1">
    <source>
        <dbReference type="EMBL" id="WAS95675.1"/>
    </source>
</evidence>
<evidence type="ECO:0000313" key="2">
    <source>
        <dbReference type="Proteomes" id="UP001164459"/>
    </source>
</evidence>
<dbReference type="RefSeq" id="WP_269038021.1">
    <property type="nucleotide sequence ID" value="NZ_CP114040.1"/>
</dbReference>
<proteinExistence type="predicted"/>
<dbReference type="Proteomes" id="UP001164459">
    <property type="component" value="Chromosome"/>
</dbReference>
<protein>
    <submittedName>
        <fullName evidence="1">DUF4419 domain-containing protein</fullName>
    </submittedName>
</protein>
<accession>A0ABY7H9B0</accession>